<sequence>MRKKKHIETTLVILTRNEIEGMRALVGRIPFEACDEHFVVDFESDDGTVDFVRKRGIRIIRQEKPGRGEAFRLASREAQGKFLVFFSPDGNEDPADIPKLLDKLREGYDMVIASRFLPGSRNEEDRFLVRPRAWANRAFSFVANLLWNRGGEYVSDTINGYRAIRKSAFDKLQLTAQGYAIEYQMTIRAIRKGMRIAEIPTIEGQRIGGESKAGSIPTGLRFLWFLLREGLTRF</sequence>
<dbReference type="Pfam" id="PF00535">
    <property type="entry name" value="Glycos_transf_2"/>
    <property type="match status" value="1"/>
</dbReference>
<accession>A0A1G1VNH4</accession>
<dbReference type="InterPro" id="IPR029044">
    <property type="entry name" value="Nucleotide-diphossugar_trans"/>
</dbReference>
<protein>
    <recommendedName>
        <fullName evidence="1">Glycosyltransferase 2-like domain-containing protein</fullName>
    </recommendedName>
</protein>
<dbReference type="AlphaFoldDB" id="A0A1G1VNH4"/>
<dbReference type="EMBL" id="MHCI01000008">
    <property type="protein sequence ID" value="OGY16952.1"/>
    <property type="molecule type" value="Genomic_DNA"/>
</dbReference>
<comment type="caution">
    <text evidence="2">The sequence shown here is derived from an EMBL/GenBank/DDBJ whole genome shotgun (WGS) entry which is preliminary data.</text>
</comment>
<evidence type="ECO:0000313" key="3">
    <source>
        <dbReference type="Proteomes" id="UP000179069"/>
    </source>
</evidence>
<dbReference type="PANTHER" id="PTHR48090:SF7">
    <property type="entry name" value="RFBJ PROTEIN"/>
    <property type="match status" value="1"/>
</dbReference>
<reference evidence="2 3" key="1">
    <citation type="journal article" date="2016" name="Nat. Commun.">
        <title>Thousands of microbial genomes shed light on interconnected biogeochemical processes in an aquifer system.</title>
        <authorList>
            <person name="Anantharaman K."/>
            <person name="Brown C.T."/>
            <person name="Hug L.A."/>
            <person name="Sharon I."/>
            <person name="Castelle C.J."/>
            <person name="Probst A.J."/>
            <person name="Thomas B.C."/>
            <person name="Singh A."/>
            <person name="Wilkins M.J."/>
            <person name="Karaoz U."/>
            <person name="Brodie E.L."/>
            <person name="Williams K.H."/>
            <person name="Hubbard S.S."/>
            <person name="Banfield J.F."/>
        </authorList>
    </citation>
    <scope>NUCLEOTIDE SEQUENCE [LARGE SCALE GENOMIC DNA]</scope>
</reference>
<evidence type="ECO:0000259" key="1">
    <source>
        <dbReference type="Pfam" id="PF00535"/>
    </source>
</evidence>
<evidence type="ECO:0000313" key="2">
    <source>
        <dbReference type="EMBL" id="OGY16952.1"/>
    </source>
</evidence>
<feature type="domain" description="Glycosyltransferase 2-like" evidence="1">
    <location>
        <begin position="35"/>
        <end position="172"/>
    </location>
</feature>
<dbReference type="InterPro" id="IPR001173">
    <property type="entry name" value="Glyco_trans_2-like"/>
</dbReference>
<name>A0A1G1VNH4_9BACT</name>
<dbReference type="SUPFAM" id="SSF53448">
    <property type="entry name" value="Nucleotide-diphospho-sugar transferases"/>
    <property type="match status" value="1"/>
</dbReference>
<proteinExistence type="predicted"/>
<dbReference type="Gene3D" id="3.90.550.10">
    <property type="entry name" value="Spore Coat Polysaccharide Biosynthesis Protein SpsA, Chain A"/>
    <property type="match status" value="1"/>
</dbReference>
<dbReference type="Proteomes" id="UP000179069">
    <property type="component" value="Unassembled WGS sequence"/>
</dbReference>
<dbReference type="PANTHER" id="PTHR48090">
    <property type="entry name" value="UNDECAPRENYL-PHOSPHATE 4-DEOXY-4-FORMAMIDO-L-ARABINOSE TRANSFERASE-RELATED"/>
    <property type="match status" value="1"/>
</dbReference>
<gene>
    <name evidence="2" type="ORF">A2785_02340</name>
</gene>
<dbReference type="InterPro" id="IPR050256">
    <property type="entry name" value="Glycosyltransferase_2"/>
</dbReference>
<organism evidence="2 3">
    <name type="scientific">Candidatus Chisholmbacteria bacterium RIFCSPHIGHO2_01_FULL_49_18</name>
    <dbReference type="NCBI Taxonomy" id="1797590"/>
    <lineage>
        <taxon>Bacteria</taxon>
        <taxon>Candidatus Chisholmiibacteriota</taxon>
    </lineage>
</organism>